<gene>
    <name evidence="1" type="ORF">SEA_SCAP1_18</name>
</gene>
<dbReference type="EMBL" id="MF975637">
    <property type="protein sequence ID" value="ATN93667.1"/>
    <property type="molecule type" value="Genomic_DNA"/>
</dbReference>
<keyword evidence="2" id="KW-1185">Reference proteome</keyword>
<proteinExistence type="predicted"/>
<organism evidence="1 2">
    <name type="scientific">Streptomyces phage Scap1</name>
    <dbReference type="NCBI Taxonomy" id="2041354"/>
    <lineage>
        <taxon>Viruses</taxon>
        <taxon>Duplodnaviria</taxon>
        <taxon>Heunggongvirae</taxon>
        <taxon>Uroviricota</taxon>
        <taxon>Caudoviricetes</taxon>
        <taxon>Scapunavirus</taxon>
        <taxon>Scapunavirus scap1</taxon>
    </lineage>
</organism>
<name>A0A2D1GNR9_9CAUD</name>
<protein>
    <submittedName>
        <fullName evidence="1">Uncharacterized protein</fullName>
    </submittedName>
</protein>
<sequence>MISFTVSRSGGRAEDYLRKLQRGDIYNGIDRLAQQGVTALESATPVDSGLAAGSWSYKIERARGSARIEWVNSDVENGFPVAIMLQYGYGTGTGGYVQGRDYINPAIQPIFDMIADEVWKAVTSA</sequence>
<dbReference type="OrthoDB" id="21766at10239"/>
<accession>A0A2D1GNR9</accession>
<dbReference type="Proteomes" id="UP000228985">
    <property type="component" value="Segment"/>
</dbReference>
<evidence type="ECO:0000313" key="2">
    <source>
        <dbReference type="Proteomes" id="UP000228985"/>
    </source>
</evidence>
<reference evidence="1 2" key="1">
    <citation type="submission" date="2017-09" db="EMBL/GenBank/DDBJ databases">
        <authorList>
            <person name="Ehlers B."/>
            <person name="Leendertz F.H."/>
        </authorList>
    </citation>
    <scope>NUCLEOTIDE SEQUENCE [LARGE SCALE GENOMIC DNA]</scope>
</reference>
<evidence type="ECO:0000313" key="1">
    <source>
        <dbReference type="EMBL" id="ATN93667.1"/>
    </source>
</evidence>